<evidence type="ECO:0000256" key="4">
    <source>
        <dbReference type="ARBA" id="ARBA00021815"/>
    </source>
</evidence>
<dbReference type="Pfam" id="PF11527">
    <property type="entry name" value="ARL2_Bind_BART"/>
    <property type="match status" value="1"/>
</dbReference>
<keyword evidence="8" id="KW-0966">Cell projection</keyword>
<feature type="region of interest" description="Disordered" evidence="11">
    <location>
        <begin position="261"/>
        <end position="286"/>
    </location>
</feature>
<feature type="region of interest" description="Disordered" evidence="11">
    <location>
        <begin position="208"/>
        <end position="236"/>
    </location>
</feature>
<evidence type="ECO:0000256" key="10">
    <source>
        <dbReference type="SAM" id="Coils"/>
    </source>
</evidence>
<evidence type="ECO:0000256" key="11">
    <source>
        <dbReference type="SAM" id="MobiDB-lite"/>
    </source>
</evidence>
<evidence type="ECO:0000256" key="5">
    <source>
        <dbReference type="ARBA" id="ARBA00022490"/>
    </source>
</evidence>
<comment type="subcellular location">
    <subcellularLocation>
        <location evidence="1">Cell projection</location>
        <location evidence="1">Cilium</location>
    </subcellularLocation>
    <subcellularLocation>
        <location evidence="2">Cytoplasm</location>
    </subcellularLocation>
</comment>
<dbReference type="Gene3D" id="1.20.1520.10">
    <property type="entry name" value="ADP-ribosylation factor-like 2-binding protein, domain"/>
    <property type="match status" value="1"/>
</dbReference>
<dbReference type="InterPro" id="IPR038888">
    <property type="entry name" value="CFAP36"/>
</dbReference>
<keyword evidence="6 10" id="KW-0175">Coiled coil</keyword>
<evidence type="ECO:0000256" key="7">
    <source>
        <dbReference type="ARBA" id="ARBA00023069"/>
    </source>
</evidence>
<dbReference type="AlphaFoldDB" id="A0AAV2QAM2"/>
<proteinExistence type="inferred from homology"/>
<gene>
    <name evidence="13" type="ORF">MNOR_LOCUS9340</name>
</gene>
<feature type="compositionally biased region" description="Basic residues" evidence="11">
    <location>
        <begin position="272"/>
        <end position="285"/>
    </location>
</feature>
<reference evidence="13 14" key="1">
    <citation type="submission" date="2024-05" db="EMBL/GenBank/DDBJ databases">
        <authorList>
            <person name="Wallberg A."/>
        </authorList>
    </citation>
    <scope>NUCLEOTIDE SEQUENCE [LARGE SCALE GENOMIC DNA]</scope>
</reference>
<keyword evidence="5" id="KW-0963">Cytoplasm</keyword>
<protein>
    <recommendedName>
        <fullName evidence="4">Cilia- and flagella-associated protein 36</fullName>
    </recommendedName>
    <alternativeName>
        <fullName evidence="9">Coiled-coil domain-containing protein 104</fullName>
    </alternativeName>
</protein>
<evidence type="ECO:0000256" key="3">
    <source>
        <dbReference type="ARBA" id="ARBA00007460"/>
    </source>
</evidence>
<evidence type="ECO:0000256" key="8">
    <source>
        <dbReference type="ARBA" id="ARBA00023273"/>
    </source>
</evidence>
<keyword evidence="7" id="KW-0969">Cilium</keyword>
<evidence type="ECO:0000256" key="9">
    <source>
        <dbReference type="ARBA" id="ARBA00031593"/>
    </source>
</evidence>
<dbReference type="Proteomes" id="UP001497623">
    <property type="component" value="Unassembled WGS sequence"/>
</dbReference>
<feature type="coiled-coil region" evidence="10">
    <location>
        <begin position="157"/>
        <end position="205"/>
    </location>
</feature>
<dbReference type="InterPro" id="IPR042541">
    <property type="entry name" value="BART_sf"/>
</dbReference>
<sequence length="312" mass="35504">MGDDNTWVFDSLVGFLRGPVWNVPILTFIEHKSLIFEPGCEDNDDHKKIHEEYKNLVDFMLGSYMEDIGITPDQFESACGKAAIKTTFHQTLFEQVWAADDYEIFKRMMIQKNLELQLQALELLQQRYGVIPESCTPGDAMSPAEAEVMEQVIKKSLEEHEALQLGLSDEAKQLEAALSQSSQEKEKLEQERAHEKELLGKALKLSISDAPSEDAESEDPAPKPKDTANVIDPEELRRRQEYLKAQRDKLLALKQQEREKQLAAFEESSPQKRPKSSRAARRVLHGHSIDAHTLQVRRALAERLKAEVIGDQ</sequence>
<comment type="similarity">
    <text evidence="3">Belongs to the CFAP36 family.</text>
</comment>
<accession>A0AAV2QAM2</accession>
<dbReference type="GO" id="GO:0097546">
    <property type="term" value="C:ciliary base"/>
    <property type="evidence" value="ECO:0007669"/>
    <property type="project" value="TreeGrafter"/>
</dbReference>
<dbReference type="EMBL" id="CAXKWB010004505">
    <property type="protein sequence ID" value="CAL4073853.1"/>
    <property type="molecule type" value="Genomic_DNA"/>
</dbReference>
<evidence type="ECO:0000256" key="2">
    <source>
        <dbReference type="ARBA" id="ARBA00004496"/>
    </source>
</evidence>
<evidence type="ECO:0000313" key="13">
    <source>
        <dbReference type="EMBL" id="CAL4073853.1"/>
    </source>
</evidence>
<dbReference type="GO" id="GO:0005930">
    <property type="term" value="C:axoneme"/>
    <property type="evidence" value="ECO:0007669"/>
    <property type="project" value="TreeGrafter"/>
</dbReference>
<comment type="caution">
    <text evidence="13">The sequence shown here is derived from an EMBL/GenBank/DDBJ whole genome shotgun (WGS) entry which is preliminary data.</text>
</comment>
<evidence type="ECO:0000256" key="6">
    <source>
        <dbReference type="ARBA" id="ARBA00023054"/>
    </source>
</evidence>
<evidence type="ECO:0000256" key="1">
    <source>
        <dbReference type="ARBA" id="ARBA00004138"/>
    </source>
</evidence>
<dbReference type="PANTHER" id="PTHR21532:SF0">
    <property type="entry name" value="CILIA- AND FLAGELLA-ASSOCIATED PROTEIN 36"/>
    <property type="match status" value="1"/>
</dbReference>
<evidence type="ECO:0000259" key="12">
    <source>
        <dbReference type="Pfam" id="PF11527"/>
    </source>
</evidence>
<dbReference type="InterPro" id="IPR023379">
    <property type="entry name" value="BART_dom"/>
</dbReference>
<organism evidence="13 14">
    <name type="scientific">Meganyctiphanes norvegica</name>
    <name type="common">Northern krill</name>
    <name type="synonym">Thysanopoda norvegica</name>
    <dbReference type="NCBI Taxonomy" id="48144"/>
    <lineage>
        <taxon>Eukaryota</taxon>
        <taxon>Metazoa</taxon>
        <taxon>Ecdysozoa</taxon>
        <taxon>Arthropoda</taxon>
        <taxon>Crustacea</taxon>
        <taxon>Multicrustacea</taxon>
        <taxon>Malacostraca</taxon>
        <taxon>Eumalacostraca</taxon>
        <taxon>Eucarida</taxon>
        <taxon>Euphausiacea</taxon>
        <taxon>Euphausiidae</taxon>
        <taxon>Meganyctiphanes</taxon>
    </lineage>
</organism>
<dbReference type="PANTHER" id="PTHR21532">
    <property type="entry name" value="PHOSPHODIESTERASE HL"/>
    <property type="match status" value="1"/>
</dbReference>
<feature type="domain" description="BART" evidence="12">
    <location>
        <begin position="5"/>
        <end position="117"/>
    </location>
</feature>
<keyword evidence="14" id="KW-1185">Reference proteome</keyword>
<evidence type="ECO:0000313" key="14">
    <source>
        <dbReference type="Proteomes" id="UP001497623"/>
    </source>
</evidence>
<name>A0AAV2QAM2_MEGNR</name>